<keyword evidence="10" id="KW-1185">Reference proteome</keyword>
<feature type="region of interest" description="Disordered" evidence="7">
    <location>
        <begin position="836"/>
        <end position="861"/>
    </location>
</feature>
<evidence type="ECO:0000313" key="9">
    <source>
        <dbReference type="EMBL" id="OWF50982.1"/>
    </source>
</evidence>
<feature type="region of interest" description="Disordered" evidence="7">
    <location>
        <begin position="876"/>
        <end position="955"/>
    </location>
</feature>
<keyword evidence="5 8" id="KW-0472">Membrane</keyword>
<evidence type="ECO:0000256" key="3">
    <source>
        <dbReference type="ARBA" id="ARBA00022692"/>
    </source>
</evidence>
<accession>A0A210QQG9</accession>
<keyword evidence="6" id="KW-0325">Glycoprotein</keyword>
<dbReference type="PANTHER" id="PTHR22730:SF1">
    <property type="entry name" value="PROMININ-LIKE PROTEIN"/>
    <property type="match status" value="1"/>
</dbReference>
<dbReference type="GO" id="GO:0016020">
    <property type="term" value="C:membrane"/>
    <property type="evidence" value="ECO:0007669"/>
    <property type="project" value="UniProtKB-SubCell"/>
</dbReference>
<evidence type="ECO:0000256" key="8">
    <source>
        <dbReference type="SAM" id="Phobius"/>
    </source>
</evidence>
<evidence type="ECO:0000256" key="2">
    <source>
        <dbReference type="ARBA" id="ARBA00006058"/>
    </source>
</evidence>
<dbReference type="AlphaFoldDB" id="A0A210QQG9"/>
<feature type="compositionally biased region" description="Polar residues" evidence="7">
    <location>
        <begin position="876"/>
        <end position="898"/>
    </location>
</feature>
<feature type="compositionally biased region" description="Polar residues" evidence="7">
    <location>
        <begin position="937"/>
        <end position="955"/>
    </location>
</feature>
<feature type="transmembrane region" description="Helical" evidence="8">
    <location>
        <begin position="476"/>
        <end position="501"/>
    </location>
</feature>
<feature type="transmembrane region" description="Helical" evidence="8">
    <location>
        <begin position="102"/>
        <end position="133"/>
    </location>
</feature>
<feature type="transmembrane region" description="Helical" evidence="8">
    <location>
        <begin position="154"/>
        <end position="176"/>
    </location>
</feature>
<dbReference type="PANTHER" id="PTHR22730">
    <property type="entry name" value="PROMININ PROM PROTEIN"/>
    <property type="match status" value="1"/>
</dbReference>
<comment type="caution">
    <text evidence="9">The sequence shown here is derived from an EMBL/GenBank/DDBJ whole genome shotgun (WGS) entry which is preliminary data.</text>
</comment>
<feature type="compositionally biased region" description="Basic and acidic residues" evidence="7">
    <location>
        <begin position="836"/>
        <end position="849"/>
    </location>
</feature>
<feature type="transmembrane region" description="Helical" evidence="8">
    <location>
        <begin position="795"/>
        <end position="815"/>
    </location>
</feature>
<comment type="similarity">
    <text evidence="2">Belongs to the prominin family.</text>
</comment>
<keyword evidence="4 8" id="KW-1133">Transmembrane helix</keyword>
<protein>
    <submittedName>
        <fullName evidence="9">Prominin-1-A</fullName>
    </submittedName>
</protein>
<comment type="subcellular location">
    <subcellularLocation>
        <location evidence="1">Membrane</location>
        <topology evidence="1">Multi-pass membrane protein</topology>
    </subcellularLocation>
</comment>
<evidence type="ECO:0000256" key="7">
    <source>
        <dbReference type="SAM" id="MobiDB-lite"/>
    </source>
</evidence>
<sequence>MELIGRHTADPAISQATVTDATGNSADENSTITWATLTTTVNYKADDLSYSDGGMSTLNSMAKGFVNVCFPAGFPWDVVDKLMDGTLMDDVSSNWQSYASQFAGYVVSIVIGFLFIFLFPLIGCCFCCCRCCGCCGGKMIQKRKDTESSCRRKVYIVSLFIVIVFMASGMVCVYISNDQFTKTVDTIDTSVANTLDDLLTFVNATIDQIELLVQDNFNFTTDVVKRDLDSIGYLLGVPLRNAIGVDSGLDACFATTYTLVESANNATTDLLQVNTSMAVLNSAFSDLSTALSTLKTSLDTTLASCGAIQTTCNGIDTTPLTTEMDATALPDISSQLTKATEIQDSNLTAKVLEGEEGYWQIPWTVHNETNNTIASIKDKIDEFSDLINPLIDSLSSVRSSVLSSVDTDALLDDFSSQMTTAKTYDQYRWYGGVGLACIVLLVVVLQLLGLVFALIGYDSKVDPRERGCMSNSGGEMFMASVGFVFIFSSLLMLLTTLTYLIGAPLERFVCQPITDSDMTDLDRLVDEVAFKQLYGGTGSVLGKMLYSNSTYDIPISGLLKDCQASKTVYMALKADTYVNTSQIDNYKTEFDIQSELDKIDDAVDFSSIAILTPSLLSNLEDTKSAVNVDFASYAAELNKDLTSTNLTEFADSLRTLATAAGAAGETSTQNDLNTHAATLDTIQSTEVAALNEAVANLTRDLDNMAKTVNGTSAKVDKVIECLNQTELYIHANTSALLGTLATNFADRIFASIDSFISKLFTALKTELGKCDPIWNLYNNFFVITLCGYTVDTLNGFWFGLGWCLFFFIPSIIFAVKLAKHFRRMKEVETVDEHFEDPNYEKRPVPEQKRPPPGSGLTPVPTLEELYPKIDGTFPKPTSSLEANSDQTANTPTQPGSSQDKWRPPSALSNKSVKDITRPSTALSNTSDKNKSRPVSALINTSDKNKSRPASATSKKSIVCDNKAITHWGRDVCYYGKVVE</sequence>
<evidence type="ECO:0000256" key="4">
    <source>
        <dbReference type="ARBA" id="ARBA00022989"/>
    </source>
</evidence>
<name>A0A210QQG9_MIZYE</name>
<dbReference type="OrthoDB" id="6229420at2759"/>
<feature type="transmembrane region" description="Helical" evidence="8">
    <location>
        <begin position="429"/>
        <end position="455"/>
    </location>
</feature>
<gene>
    <name evidence="9" type="ORF">KP79_PYT17317</name>
</gene>
<dbReference type="EMBL" id="NEDP02002410">
    <property type="protein sequence ID" value="OWF50982.1"/>
    <property type="molecule type" value="Genomic_DNA"/>
</dbReference>
<feature type="compositionally biased region" description="Polar residues" evidence="7">
    <location>
        <begin position="917"/>
        <end position="926"/>
    </location>
</feature>
<dbReference type="Proteomes" id="UP000242188">
    <property type="component" value="Unassembled WGS sequence"/>
</dbReference>
<evidence type="ECO:0000256" key="5">
    <source>
        <dbReference type="ARBA" id="ARBA00023136"/>
    </source>
</evidence>
<reference evidence="9 10" key="1">
    <citation type="journal article" date="2017" name="Nat. Ecol. Evol.">
        <title>Scallop genome provides insights into evolution of bilaterian karyotype and development.</title>
        <authorList>
            <person name="Wang S."/>
            <person name="Zhang J."/>
            <person name="Jiao W."/>
            <person name="Li J."/>
            <person name="Xun X."/>
            <person name="Sun Y."/>
            <person name="Guo X."/>
            <person name="Huan P."/>
            <person name="Dong B."/>
            <person name="Zhang L."/>
            <person name="Hu X."/>
            <person name="Sun X."/>
            <person name="Wang J."/>
            <person name="Zhao C."/>
            <person name="Wang Y."/>
            <person name="Wang D."/>
            <person name="Huang X."/>
            <person name="Wang R."/>
            <person name="Lv J."/>
            <person name="Li Y."/>
            <person name="Zhang Z."/>
            <person name="Liu B."/>
            <person name="Lu W."/>
            <person name="Hui Y."/>
            <person name="Liang J."/>
            <person name="Zhou Z."/>
            <person name="Hou R."/>
            <person name="Li X."/>
            <person name="Liu Y."/>
            <person name="Li H."/>
            <person name="Ning X."/>
            <person name="Lin Y."/>
            <person name="Zhao L."/>
            <person name="Xing Q."/>
            <person name="Dou J."/>
            <person name="Li Y."/>
            <person name="Mao J."/>
            <person name="Guo H."/>
            <person name="Dou H."/>
            <person name="Li T."/>
            <person name="Mu C."/>
            <person name="Jiang W."/>
            <person name="Fu Q."/>
            <person name="Fu X."/>
            <person name="Miao Y."/>
            <person name="Liu J."/>
            <person name="Yu Q."/>
            <person name="Li R."/>
            <person name="Liao H."/>
            <person name="Li X."/>
            <person name="Kong Y."/>
            <person name="Jiang Z."/>
            <person name="Chourrout D."/>
            <person name="Li R."/>
            <person name="Bao Z."/>
        </authorList>
    </citation>
    <scope>NUCLEOTIDE SEQUENCE [LARGE SCALE GENOMIC DNA]</scope>
    <source>
        <strain evidence="9 10">PY_sf001</strain>
    </source>
</reference>
<evidence type="ECO:0000313" key="10">
    <source>
        <dbReference type="Proteomes" id="UP000242188"/>
    </source>
</evidence>
<evidence type="ECO:0000256" key="6">
    <source>
        <dbReference type="ARBA" id="ARBA00023180"/>
    </source>
</evidence>
<evidence type="ECO:0000256" key="1">
    <source>
        <dbReference type="ARBA" id="ARBA00004141"/>
    </source>
</evidence>
<dbReference type="Pfam" id="PF05478">
    <property type="entry name" value="Prominin"/>
    <property type="match status" value="1"/>
</dbReference>
<keyword evidence="3 8" id="KW-0812">Transmembrane</keyword>
<organism evidence="9 10">
    <name type="scientific">Mizuhopecten yessoensis</name>
    <name type="common">Japanese scallop</name>
    <name type="synonym">Patinopecten yessoensis</name>
    <dbReference type="NCBI Taxonomy" id="6573"/>
    <lineage>
        <taxon>Eukaryota</taxon>
        <taxon>Metazoa</taxon>
        <taxon>Spiralia</taxon>
        <taxon>Lophotrochozoa</taxon>
        <taxon>Mollusca</taxon>
        <taxon>Bivalvia</taxon>
        <taxon>Autobranchia</taxon>
        <taxon>Pteriomorphia</taxon>
        <taxon>Pectinida</taxon>
        <taxon>Pectinoidea</taxon>
        <taxon>Pectinidae</taxon>
        <taxon>Mizuhopecten</taxon>
    </lineage>
</organism>
<dbReference type="InterPro" id="IPR008795">
    <property type="entry name" value="Prominin"/>
</dbReference>
<proteinExistence type="inferred from homology"/>